<reference evidence="1 2" key="1">
    <citation type="submission" date="2013-01" db="EMBL/GenBank/DDBJ databases">
        <authorList>
            <person name="Harkins D.M."/>
            <person name="Durkin A.S."/>
            <person name="Brinkac L.M."/>
            <person name="Haft D.H."/>
            <person name="Selengut J.D."/>
            <person name="Sanka R."/>
            <person name="DePew J."/>
            <person name="Purushe J."/>
            <person name="Hartskeerl R.A."/>
            <person name="Ahmed A."/>
            <person name="van der Linden H."/>
            <person name="Goris M.G.A."/>
            <person name="Vinetz J.M."/>
            <person name="Sutton G.G."/>
            <person name="Nierman W.C."/>
            <person name="Fouts D.E."/>
        </authorList>
    </citation>
    <scope>NUCLEOTIDE SEQUENCE [LARGE SCALE GENOMIC DNA]</scope>
    <source>
        <strain evidence="1 2">Brem 328</strain>
    </source>
</reference>
<sequence>MNLHSKKVRKVRMKILLLRVRRLYGRHSFKLSETVFGCGDGPGNVFLKTDWPGSIQLIGGILYRIDARILGKDS</sequence>
<accession>A0ABC9SN14</accession>
<organism evidence="1 2">
    <name type="scientific">Leptospira borgpetersenii str. Brem 328</name>
    <dbReference type="NCBI Taxonomy" id="1049780"/>
    <lineage>
        <taxon>Bacteria</taxon>
        <taxon>Pseudomonadati</taxon>
        <taxon>Spirochaetota</taxon>
        <taxon>Spirochaetia</taxon>
        <taxon>Leptospirales</taxon>
        <taxon>Leptospiraceae</taxon>
        <taxon>Leptospira</taxon>
    </lineage>
</organism>
<evidence type="ECO:0000313" key="1">
    <source>
        <dbReference type="EMBL" id="EMN19104.1"/>
    </source>
</evidence>
<comment type="caution">
    <text evidence="1">The sequence shown here is derived from an EMBL/GenBank/DDBJ whole genome shotgun (WGS) entry which is preliminary data.</text>
</comment>
<proteinExistence type="predicted"/>
<dbReference type="EMBL" id="AHMS02000005">
    <property type="protein sequence ID" value="EMN19104.1"/>
    <property type="molecule type" value="Genomic_DNA"/>
</dbReference>
<dbReference type="Proteomes" id="UP000012166">
    <property type="component" value="Unassembled WGS sequence"/>
</dbReference>
<name>A0ABC9SN14_LEPBO</name>
<dbReference type="AlphaFoldDB" id="A0ABC9SN14"/>
<gene>
    <name evidence="1" type="ORF">LEP1GSC056_2063</name>
</gene>
<evidence type="ECO:0000313" key="2">
    <source>
        <dbReference type="Proteomes" id="UP000012166"/>
    </source>
</evidence>
<protein>
    <submittedName>
        <fullName evidence="1">Uncharacterized protein</fullName>
    </submittedName>
</protein>